<evidence type="ECO:0000256" key="1">
    <source>
        <dbReference type="ARBA" id="ARBA00004651"/>
    </source>
</evidence>
<accession>A0A857MGV0</accession>
<evidence type="ECO:0000256" key="7">
    <source>
        <dbReference type="ARBA" id="ARBA00023136"/>
    </source>
</evidence>
<dbReference type="InterPro" id="IPR036259">
    <property type="entry name" value="MFS_trans_sf"/>
</dbReference>
<dbReference type="InterPro" id="IPR020846">
    <property type="entry name" value="MFS_dom"/>
</dbReference>
<name>A0A857MGV0_9ACTN</name>
<dbReference type="PANTHER" id="PTHR42718">
    <property type="entry name" value="MAJOR FACILITATOR SUPERFAMILY MULTIDRUG TRANSPORTER MFSC"/>
    <property type="match status" value="1"/>
</dbReference>
<gene>
    <name evidence="8" type="ORF">GII30_03220</name>
</gene>
<dbReference type="SUPFAM" id="SSF103473">
    <property type="entry name" value="MFS general substrate transporter"/>
    <property type="match status" value="1"/>
</dbReference>
<organism evidence="8">
    <name type="scientific">Gordonia amarae</name>
    <dbReference type="NCBI Taxonomy" id="36821"/>
    <lineage>
        <taxon>Bacteria</taxon>
        <taxon>Bacillati</taxon>
        <taxon>Actinomycetota</taxon>
        <taxon>Actinomycetes</taxon>
        <taxon>Mycobacteriales</taxon>
        <taxon>Gordoniaceae</taxon>
        <taxon>Gordonia</taxon>
    </lineage>
</organism>
<sequence length="539" mass="56576">MCAGAIVADTVRAHPPPLIARHTGDLVTESPTGAAPPPNTKLDKEVLIVAGVVVLGAIMSILDVTVVSVAQNTFQNEFGTDAAGAAWTMTGYTLSLAAVIPLSAWAAARFGTKNVFLASVVLFTLGSALCATAVNIEMLVAFRMLQGLGGGLLMPVGMMILTKAAGPARMGSVMAALGIPMLLGPICGPILGGLLIEQLSWHWIFLINLPIGIIALVYAWFVLDSEYEASRESIDVLGLLLLSPGLALFLYGISGSAEEGTFASTRVLLPAGIGLVLIVAFVVHALRTDKPLLDLRLFTNPTLRTALITMSLFAIAFFGSSLLFPQYFIGIRDEGTMMAGLLMAPQGLGAMVTMPVAGRLTDRMGPGKFVLSGITVIFAAMLTFPFIGADTSYWVIGGALFVMGLGMGLTMTPIMTSALARLTPTQVPDGSTLLNVTQQTASSIGTALFSVLLASNLTSHKESGLAILSNASEDDYDKLVQAGQAPPKIEDQWFDWAAQAFGHSFIVSCVLVAITIIPAFFLPRTRITPAEGAPPPMVH</sequence>
<dbReference type="InterPro" id="IPR004638">
    <property type="entry name" value="EmrB-like"/>
</dbReference>
<evidence type="ECO:0000256" key="5">
    <source>
        <dbReference type="ARBA" id="ARBA00022692"/>
    </source>
</evidence>
<dbReference type="AlphaFoldDB" id="A0A857MGV0"/>
<dbReference type="NCBIfam" id="TIGR00711">
    <property type="entry name" value="efflux_EmrB"/>
    <property type="match status" value="1"/>
</dbReference>
<evidence type="ECO:0000313" key="8">
    <source>
        <dbReference type="EMBL" id="QHN41766.1"/>
    </source>
</evidence>
<proteinExistence type="inferred from homology"/>
<dbReference type="InterPro" id="IPR011701">
    <property type="entry name" value="MFS"/>
</dbReference>
<dbReference type="GO" id="GO:0022857">
    <property type="term" value="F:transmembrane transporter activity"/>
    <property type="evidence" value="ECO:0007669"/>
    <property type="project" value="InterPro"/>
</dbReference>
<dbReference type="EMBL" id="CP045810">
    <property type="protein sequence ID" value="QHN41766.1"/>
    <property type="molecule type" value="Genomic_DNA"/>
</dbReference>
<reference evidence="8" key="1">
    <citation type="journal article" date="2021" name="Nat. Microbiol.">
        <title>Cocultivation of an ultrasmall environmental parasitic bacterium with lytic ability against bacteria associated with wastewater foams.</title>
        <authorList>
            <person name="Batinovic S."/>
            <person name="Rose J.J.A."/>
            <person name="Ratcliffe J."/>
            <person name="Seviour R.J."/>
            <person name="Petrovski S."/>
        </authorList>
    </citation>
    <scope>NUCLEOTIDE SEQUENCE</scope>
    <source>
        <strain evidence="8">CON44</strain>
    </source>
</reference>
<dbReference type="Gene3D" id="1.20.1250.20">
    <property type="entry name" value="MFS general substrate transporter like domains"/>
    <property type="match status" value="1"/>
</dbReference>
<dbReference type="PROSITE" id="PS50850">
    <property type="entry name" value="MFS"/>
    <property type="match status" value="1"/>
</dbReference>
<evidence type="ECO:0000256" key="6">
    <source>
        <dbReference type="ARBA" id="ARBA00022989"/>
    </source>
</evidence>
<keyword evidence="6" id="KW-1133">Transmembrane helix</keyword>
<comment type="subcellular location">
    <subcellularLocation>
        <location evidence="1">Cell membrane</location>
        <topology evidence="1">Multi-pass membrane protein</topology>
    </subcellularLocation>
</comment>
<keyword evidence="4" id="KW-1003">Cell membrane</keyword>
<dbReference type="PANTHER" id="PTHR42718:SF9">
    <property type="entry name" value="MAJOR FACILITATOR SUPERFAMILY MULTIDRUG TRANSPORTER MFSC"/>
    <property type="match status" value="1"/>
</dbReference>
<evidence type="ECO:0000256" key="4">
    <source>
        <dbReference type="ARBA" id="ARBA00022475"/>
    </source>
</evidence>
<keyword evidence="7" id="KW-0472">Membrane</keyword>
<keyword evidence="3" id="KW-0813">Transport</keyword>
<dbReference type="Gene3D" id="1.20.1720.10">
    <property type="entry name" value="Multidrug resistance protein D"/>
    <property type="match status" value="1"/>
</dbReference>
<dbReference type="Pfam" id="PF07690">
    <property type="entry name" value="MFS_1"/>
    <property type="match status" value="1"/>
</dbReference>
<evidence type="ECO:0000256" key="2">
    <source>
        <dbReference type="ARBA" id="ARBA00008537"/>
    </source>
</evidence>
<dbReference type="CDD" id="cd17503">
    <property type="entry name" value="MFS_LmrB_MDR_like"/>
    <property type="match status" value="1"/>
</dbReference>
<protein>
    <submittedName>
        <fullName evidence="8">DHA2 family efflux MFS transporter permease subunit</fullName>
    </submittedName>
</protein>
<evidence type="ECO:0000256" key="3">
    <source>
        <dbReference type="ARBA" id="ARBA00022448"/>
    </source>
</evidence>
<dbReference type="GO" id="GO:0005886">
    <property type="term" value="C:plasma membrane"/>
    <property type="evidence" value="ECO:0007669"/>
    <property type="project" value="UniProtKB-SubCell"/>
</dbReference>
<keyword evidence="5" id="KW-0812">Transmembrane</keyword>
<comment type="similarity">
    <text evidence="2">Belongs to the major facilitator superfamily. EmrB family.</text>
</comment>